<gene>
    <name evidence="2" type="ORF">IPH26_02240</name>
</gene>
<name>A0A9D7DVZ4_9PROT</name>
<evidence type="ECO:0000313" key="2">
    <source>
        <dbReference type="EMBL" id="MBK6971818.1"/>
    </source>
</evidence>
<comment type="caution">
    <text evidence="2">The sequence shown here is derived from an EMBL/GenBank/DDBJ whole genome shotgun (WGS) entry which is preliminary data.</text>
</comment>
<proteinExistence type="predicted"/>
<dbReference type="GO" id="GO:0008168">
    <property type="term" value="F:methyltransferase activity"/>
    <property type="evidence" value="ECO:0007669"/>
    <property type="project" value="UniProtKB-KW"/>
</dbReference>
<dbReference type="CDD" id="cd02440">
    <property type="entry name" value="AdoMet_MTases"/>
    <property type="match status" value="1"/>
</dbReference>
<evidence type="ECO:0000313" key="3">
    <source>
        <dbReference type="Proteomes" id="UP000807785"/>
    </source>
</evidence>
<dbReference type="Pfam" id="PF08242">
    <property type="entry name" value="Methyltransf_12"/>
    <property type="match status" value="1"/>
</dbReference>
<dbReference type="AlphaFoldDB" id="A0A9D7DVZ4"/>
<feature type="domain" description="Methyltransferase type 12" evidence="1">
    <location>
        <begin position="55"/>
        <end position="167"/>
    </location>
</feature>
<dbReference type="InterPro" id="IPR013217">
    <property type="entry name" value="Methyltransf_12"/>
</dbReference>
<dbReference type="InterPro" id="IPR029063">
    <property type="entry name" value="SAM-dependent_MTases_sf"/>
</dbReference>
<evidence type="ECO:0000259" key="1">
    <source>
        <dbReference type="Pfam" id="PF08242"/>
    </source>
</evidence>
<dbReference type="PANTHER" id="PTHR43861:SF1">
    <property type="entry name" value="TRANS-ACONITATE 2-METHYLTRANSFERASE"/>
    <property type="match status" value="1"/>
</dbReference>
<dbReference type="EMBL" id="JADJEV010000001">
    <property type="protein sequence ID" value="MBK6971818.1"/>
    <property type="molecule type" value="Genomic_DNA"/>
</dbReference>
<organism evidence="2 3">
    <name type="scientific">Candidatus Methylophosphatis roskildensis</name>
    <dbReference type="NCBI Taxonomy" id="2899263"/>
    <lineage>
        <taxon>Bacteria</taxon>
        <taxon>Pseudomonadati</taxon>
        <taxon>Pseudomonadota</taxon>
        <taxon>Betaproteobacteria</taxon>
        <taxon>Nitrosomonadales</taxon>
        <taxon>Sterolibacteriaceae</taxon>
        <taxon>Candidatus Methylophosphatis</taxon>
    </lineage>
</organism>
<keyword evidence="2" id="KW-0808">Transferase</keyword>
<dbReference type="SUPFAM" id="SSF53335">
    <property type="entry name" value="S-adenosyl-L-methionine-dependent methyltransferases"/>
    <property type="match status" value="1"/>
</dbReference>
<dbReference type="GO" id="GO:0032259">
    <property type="term" value="P:methylation"/>
    <property type="evidence" value="ECO:0007669"/>
    <property type="project" value="UniProtKB-KW"/>
</dbReference>
<dbReference type="PANTHER" id="PTHR43861">
    <property type="entry name" value="TRANS-ACONITATE 2-METHYLTRANSFERASE-RELATED"/>
    <property type="match status" value="1"/>
</dbReference>
<reference evidence="2" key="1">
    <citation type="submission" date="2020-10" db="EMBL/GenBank/DDBJ databases">
        <title>Connecting structure to function with the recovery of over 1000 high-quality activated sludge metagenome-assembled genomes encoding full-length rRNA genes using long-read sequencing.</title>
        <authorList>
            <person name="Singleton C.M."/>
            <person name="Petriglieri F."/>
            <person name="Kristensen J.M."/>
            <person name="Kirkegaard R.H."/>
            <person name="Michaelsen T.Y."/>
            <person name="Andersen M.H."/>
            <person name="Karst S.M."/>
            <person name="Dueholm M.S."/>
            <person name="Nielsen P.H."/>
            <person name="Albertsen M."/>
        </authorList>
    </citation>
    <scope>NUCLEOTIDE SEQUENCE</scope>
    <source>
        <strain evidence="2">Bjer_18-Q3-R1-45_BAT3C.347</strain>
    </source>
</reference>
<keyword evidence="2" id="KW-0489">Methyltransferase</keyword>
<dbReference type="Gene3D" id="3.40.50.150">
    <property type="entry name" value="Vaccinia Virus protein VP39"/>
    <property type="match status" value="1"/>
</dbReference>
<sequence>MTPAQFLPRLLDAASQPYQRAGRFAWHFARGKLGGDPAFRQILERGLIPDGARVLDLGCGQGLLASWLSSAHRLHDGGQWPAGWPAAPRVAALRGIELMPRDVERARDALSRAADSRAEFVLGDIRDTPFGAADVVVILDVLHYLDLAAQDEVLRRCRDALAPRGLLLLRIGDAAAGLPFRISNWVDHLVTFSRGHRLARFTCRSLAQWTAALTALGFHVEPLPMSAGTPFANVMLLARLGGV</sequence>
<dbReference type="Proteomes" id="UP000807785">
    <property type="component" value="Unassembled WGS sequence"/>
</dbReference>
<protein>
    <submittedName>
        <fullName evidence="2">Class I SAM-dependent methyltransferase</fullName>
    </submittedName>
</protein>
<accession>A0A9D7DVZ4</accession>